<keyword evidence="1" id="KW-0732">Signal</keyword>
<reference evidence="2 3" key="1">
    <citation type="submission" date="2016-11" db="EMBL/GenBank/DDBJ databases">
        <title>Trade-off between light-utilization and light-protection in marine flavobacteria.</title>
        <authorList>
            <person name="Kumagai Y."/>
        </authorList>
    </citation>
    <scope>NUCLEOTIDE SEQUENCE [LARGE SCALE GENOMIC DNA]</scope>
    <source>
        <strain evidence="2 3">NBRC 107125</strain>
    </source>
</reference>
<dbReference type="STRING" id="716816.BST96_09155"/>
<evidence type="ECO:0008006" key="4">
    <source>
        <dbReference type="Google" id="ProtNLM"/>
    </source>
</evidence>
<gene>
    <name evidence="2" type="ORF">BST96_09155</name>
</gene>
<dbReference type="RefSeq" id="WP_085758412.1">
    <property type="nucleotide sequence ID" value="NZ_CP019343.1"/>
</dbReference>
<feature type="signal peptide" evidence="1">
    <location>
        <begin position="1"/>
        <end position="22"/>
    </location>
</feature>
<evidence type="ECO:0000313" key="3">
    <source>
        <dbReference type="Proteomes" id="UP000193450"/>
    </source>
</evidence>
<evidence type="ECO:0000313" key="2">
    <source>
        <dbReference type="EMBL" id="ARN74274.1"/>
    </source>
</evidence>
<keyword evidence="3" id="KW-1185">Reference proteome</keyword>
<dbReference type="EMBL" id="CP019343">
    <property type="protein sequence ID" value="ARN74274.1"/>
    <property type="molecule type" value="Genomic_DNA"/>
</dbReference>
<protein>
    <recommendedName>
        <fullName evidence="4">DUF1302 domain-containing protein</fullName>
    </recommendedName>
</protein>
<feature type="chain" id="PRO_5012237070" description="DUF1302 domain-containing protein" evidence="1">
    <location>
        <begin position="23"/>
        <end position="636"/>
    </location>
</feature>
<dbReference type="InterPro" id="IPR010727">
    <property type="entry name" value="DUF1302"/>
</dbReference>
<name>A0A1X9NB50_9GAMM</name>
<dbReference type="Pfam" id="PF06980">
    <property type="entry name" value="DUF1302"/>
    <property type="match status" value="1"/>
</dbReference>
<organism evidence="2 3">
    <name type="scientific">Oceanicoccus sagamiensis</name>
    <dbReference type="NCBI Taxonomy" id="716816"/>
    <lineage>
        <taxon>Bacteria</taxon>
        <taxon>Pseudomonadati</taxon>
        <taxon>Pseudomonadota</taxon>
        <taxon>Gammaproteobacteria</taxon>
        <taxon>Cellvibrionales</taxon>
        <taxon>Spongiibacteraceae</taxon>
        <taxon>Oceanicoccus</taxon>
    </lineage>
</organism>
<dbReference type="KEGG" id="osg:BST96_09155"/>
<accession>A0A1X9NB50</accession>
<sequence>MINKQPQLVWVWLVAISLPMNAAAFDYRDADTGIEVLFDFEAAYGFRMRTEDTDLSLVSPAHGGTRLAAGRSGNLDDGTLNYDKGELVSNMFRATGELTVGWRNLGLFIRGYAFYDYENERNDRERTELGKVALDQVGSDAELLDVYLSARFTVSEVPLHLRLGDQVVTWGESRFFPGSGVDVANPMNIPLYQQPTSTLRDLRKPVGMLWGTAQITPQLIIEAYYQYDWEESELPASGTYFSSNDAAPQDGAFIQAEGFASQFGTNLSEFYGIPAETLEAVGIQAFDPNFYQVTQRLPDDSASDSGQFGVTVQTILTHFNDSKIALHYAQYHAKLPSFGLVGPSLSNYVTGYSEPGIEKLKRELIREGAGPVKSTAAATLTQLSAALNDASFFYQYPDDIEMLGLSFNTTTMGTGTAYFGEVAHHFDVPMPIHSGDVLPDIIPGATREDPLPPVDLNQFTLAELATEYANVRIDPIIYLDKTFALIGATQFLGPLLGASQTLVNIEFASLTIWDMPDRSELFLAGPGLAVTDFKPRSAFASSSSWGYRVGGGMQYNNVYGGINLRPRILWAHDVYGVSPVGVGPFLEGRKALTLGLQAEYLARLKLDIAYTQYSGADQWNLINDRDNLSFSVRYDF</sequence>
<evidence type="ECO:0000256" key="1">
    <source>
        <dbReference type="SAM" id="SignalP"/>
    </source>
</evidence>
<proteinExistence type="predicted"/>
<dbReference type="Proteomes" id="UP000193450">
    <property type="component" value="Chromosome"/>
</dbReference>
<dbReference type="OrthoDB" id="7000272at2"/>
<dbReference type="AlphaFoldDB" id="A0A1X9NB50"/>